<dbReference type="Proteomes" id="UP000299102">
    <property type="component" value="Unassembled WGS sequence"/>
</dbReference>
<evidence type="ECO:0000256" key="8">
    <source>
        <dbReference type="SAM" id="Phobius"/>
    </source>
</evidence>
<evidence type="ECO:0000256" key="1">
    <source>
        <dbReference type="ARBA" id="ARBA00004651"/>
    </source>
</evidence>
<dbReference type="GO" id="GO:0050916">
    <property type="term" value="P:sensory perception of sweet taste"/>
    <property type="evidence" value="ECO:0007669"/>
    <property type="project" value="UniProtKB-ARBA"/>
</dbReference>
<keyword evidence="4 8" id="KW-0812">Transmembrane</keyword>
<dbReference type="InterPro" id="IPR009318">
    <property type="entry name" value="Gustatory_rcpt"/>
</dbReference>
<organism evidence="9 10">
    <name type="scientific">Eumeta variegata</name>
    <name type="common">Bagworm moth</name>
    <name type="synonym">Eumeta japonica</name>
    <dbReference type="NCBI Taxonomy" id="151549"/>
    <lineage>
        <taxon>Eukaryota</taxon>
        <taxon>Metazoa</taxon>
        <taxon>Ecdysozoa</taxon>
        <taxon>Arthropoda</taxon>
        <taxon>Hexapoda</taxon>
        <taxon>Insecta</taxon>
        <taxon>Pterygota</taxon>
        <taxon>Neoptera</taxon>
        <taxon>Endopterygota</taxon>
        <taxon>Lepidoptera</taxon>
        <taxon>Glossata</taxon>
        <taxon>Ditrysia</taxon>
        <taxon>Tineoidea</taxon>
        <taxon>Psychidae</taxon>
        <taxon>Oiketicinae</taxon>
        <taxon>Eumeta</taxon>
    </lineage>
</organism>
<keyword evidence="10" id="KW-1185">Reference proteome</keyword>
<keyword evidence="6 8" id="KW-0472">Membrane</keyword>
<accession>A0A4C1UJM3</accession>
<keyword evidence="5 8" id="KW-1133">Transmembrane helix</keyword>
<name>A0A4C1UJM3_EUMVA</name>
<keyword evidence="3" id="KW-1003">Cell membrane</keyword>
<evidence type="ECO:0000256" key="4">
    <source>
        <dbReference type="ARBA" id="ARBA00022692"/>
    </source>
</evidence>
<feature type="transmembrane region" description="Helical" evidence="8">
    <location>
        <begin position="44"/>
        <end position="68"/>
    </location>
</feature>
<dbReference type="PANTHER" id="PTHR21421">
    <property type="entry name" value="GUSTATORY RECEPTOR"/>
    <property type="match status" value="1"/>
</dbReference>
<evidence type="ECO:0000313" key="10">
    <source>
        <dbReference type="Proteomes" id="UP000299102"/>
    </source>
</evidence>
<dbReference type="GO" id="GO:0008527">
    <property type="term" value="F:taste receptor activity"/>
    <property type="evidence" value="ECO:0007669"/>
    <property type="project" value="InterPro"/>
</dbReference>
<reference evidence="9 10" key="1">
    <citation type="journal article" date="2019" name="Commun. Biol.">
        <title>The bagworm genome reveals a unique fibroin gene that provides high tensile strength.</title>
        <authorList>
            <person name="Kono N."/>
            <person name="Nakamura H."/>
            <person name="Ohtoshi R."/>
            <person name="Tomita M."/>
            <person name="Numata K."/>
            <person name="Arakawa K."/>
        </authorList>
    </citation>
    <scope>NUCLEOTIDE SEQUENCE [LARGE SCALE GENOMIC DNA]</scope>
</reference>
<comment type="subcellular location">
    <subcellularLocation>
        <location evidence="1">Cell membrane</location>
        <topology evidence="1">Multi-pass membrane protein</topology>
    </subcellularLocation>
</comment>
<protein>
    <submittedName>
        <fullName evidence="9">Gustatory receptor for sugar taste 64b</fullName>
    </submittedName>
</protein>
<dbReference type="OrthoDB" id="5800391at2759"/>
<evidence type="ECO:0000256" key="5">
    <source>
        <dbReference type="ARBA" id="ARBA00022989"/>
    </source>
</evidence>
<evidence type="ECO:0000256" key="3">
    <source>
        <dbReference type="ARBA" id="ARBA00022475"/>
    </source>
</evidence>
<gene>
    <name evidence="9" type="primary">Gr64b</name>
    <name evidence="9" type="ORF">EVAR_15107_1</name>
</gene>
<proteinExistence type="inferred from homology"/>
<comment type="similarity">
    <text evidence="2">Belongs to the insect chemoreceptor superfamily. Gustatory receptor (GR) family. Gr5a subfamily.</text>
</comment>
<evidence type="ECO:0000256" key="2">
    <source>
        <dbReference type="ARBA" id="ARBA00005327"/>
    </source>
</evidence>
<dbReference type="Pfam" id="PF06151">
    <property type="entry name" value="Trehalose_recp"/>
    <property type="match status" value="1"/>
</dbReference>
<keyword evidence="7 9" id="KW-0675">Receptor</keyword>
<evidence type="ECO:0000256" key="6">
    <source>
        <dbReference type="ARBA" id="ARBA00023136"/>
    </source>
</evidence>
<evidence type="ECO:0000313" key="9">
    <source>
        <dbReference type="EMBL" id="GBP26094.1"/>
    </source>
</evidence>
<dbReference type="GO" id="GO:0005886">
    <property type="term" value="C:plasma membrane"/>
    <property type="evidence" value="ECO:0007669"/>
    <property type="project" value="UniProtKB-SubCell"/>
</dbReference>
<evidence type="ECO:0000256" key="7">
    <source>
        <dbReference type="ARBA" id="ARBA00023170"/>
    </source>
</evidence>
<dbReference type="EMBL" id="BGZK01000176">
    <property type="protein sequence ID" value="GBP26094.1"/>
    <property type="molecule type" value="Genomic_DNA"/>
</dbReference>
<comment type="caution">
    <text evidence="9">The sequence shown here is derived from an EMBL/GenBank/DDBJ whole genome shotgun (WGS) entry which is preliminary data.</text>
</comment>
<dbReference type="STRING" id="151549.A0A4C1UJM3"/>
<dbReference type="PANTHER" id="PTHR21421:SF29">
    <property type="entry name" value="GUSTATORY RECEPTOR 5A FOR TREHALOSE-RELATED"/>
    <property type="match status" value="1"/>
</dbReference>
<dbReference type="AlphaFoldDB" id="A0A4C1UJM3"/>
<sequence length="234" mass="26789">MLMNLKQISTCSEKEVFTEMYFAKFAPFVFEFTSYSLWKAICVTVFFTQFIVASNLADVIVMVASVYLTTYFRKFSENFSTVMGKSQAQWEIIRKQHSQLLRLTRLTDDHFNGLVLLSFGKNLAFVCMQLNVCSLVQDGLVPLLLLISDGTVRFRHLPDRSAQHSRAKAQRIKLTIYEMPDVTYYKEARRLVAQINASTIALSGSHFFYVTRGSILTMAATLVTYELVMLQFTS</sequence>